<evidence type="ECO:0000256" key="7">
    <source>
        <dbReference type="SAM" id="MobiDB-lite"/>
    </source>
</evidence>
<evidence type="ECO:0000313" key="10">
    <source>
        <dbReference type="EMBL" id="ORY77342.1"/>
    </source>
</evidence>
<comment type="caution">
    <text evidence="10">The sequence shown here is derived from an EMBL/GenBank/DDBJ whole genome shotgun (WGS) entry which is preliminary data.</text>
</comment>
<dbReference type="PANTHER" id="PTHR23508">
    <property type="entry name" value="CARBOXYLIC ACID TRANSPORTER PROTEIN HOMOLOG"/>
    <property type="match status" value="1"/>
</dbReference>
<dbReference type="InterPro" id="IPR020846">
    <property type="entry name" value="MFS_dom"/>
</dbReference>
<dbReference type="AlphaFoldDB" id="A0A1Y2F0D2"/>
<dbReference type="STRING" id="56484.A0A1Y2F0D2"/>
<feature type="transmembrane region" description="Helical" evidence="8">
    <location>
        <begin position="45"/>
        <end position="72"/>
    </location>
</feature>
<proteinExistence type="inferred from homology"/>
<evidence type="ECO:0000256" key="4">
    <source>
        <dbReference type="ARBA" id="ARBA00022692"/>
    </source>
</evidence>
<comment type="subcellular location">
    <subcellularLocation>
        <location evidence="1">Membrane</location>
        <topology evidence="1">Multi-pass membrane protein</topology>
    </subcellularLocation>
</comment>
<keyword evidence="11" id="KW-1185">Reference proteome</keyword>
<dbReference type="PANTHER" id="PTHR23508:SF10">
    <property type="entry name" value="CARBOXYLIC ACID TRANSPORTER PROTEIN HOMOLOG"/>
    <property type="match status" value="1"/>
</dbReference>
<dbReference type="GeneID" id="63782712"/>
<feature type="domain" description="Major facilitator superfamily (MFS) profile" evidence="9">
    <location>
        <begin position="47"/>
        <end position="463"/>
    </location>
</feature>
<evidence type="ECO:0000313" key="11">
    <source>
        <dbReference type="Proteomes" id="UP000193685"/>
    </source>
</evidence>
<evidence type="ECO:0000256" key="6">
    <source>
        <dbReference type="ARBA" id="ARBA00023136"/>
    </source>
</evidence>
<dbReference type="PROSITE" id="PS50850">
    <property type="entry name" value="MFS"/>
    <property type="match status" value="1"/>
</dbReference>
<feature type="transmembrane region" description="Helical" evidence="8">
    <location>
        <begin position="370"/>
        <end position="392"/>
    </location>
</feature>
<keyword evidence="4 8" id="KW-0812">Transmembrane</keyword>
<feature type="transmembrane region" description="Helical" evidence="8">
    <location>
        <begin position="84"/>
        <end position="104"/>
    </location>
</feature>
<feature type="transmembrane region" description="Helical" evidence="8">
    <location>
        <begin position="267"/>
        <end position="290"/>
    </location>
</feature>
<dbReference type="Proteomes" id="UP000193685">
    <property type="component" value="Unassembled WGS sequence"/>
</dbReference>
<feature type="transmembrane region" description="Helical" evidence="8">
    <location>
        <begin position="219"/>
        <end position="240"/>
    </location>
</feature>
<gene>
    <name evidence="10" type="ORF">BCR37DRAFT_153243</name>
</gene>
<feature type="transmembrane region" description="Helical" evidence="8">
    <location>
        <begin position="184"/>
        <end position="213"/>
    </location>
</feature>
<dbReference type="OrthoDB" id="2261376at2759"/>
<evidence type="ECO:0000256" key="8">
    <source>
        <dbReference type="SAM" id="Phobius"/>
    </source>
</evidence>
<sequence>MLDSMRPKAKRPDNAIRTIDSPDQIKPTAFASDESLDTRTSAQKYWTVVVCGIALLSDGYVASSIGTVLVILKHLYPEESKGSRGLQLLGSISFVGTVVGQLCFGYVTDRVGRKNGMLIATSLLILWTAMCAGAYGLNGSIPGLFAAITCYRAFLGFAIGAEYPTSSCAASETSAETPSGKRHFIFVLVTNTAIDMGFVLGAFVPYILVLILTANHLRAVWRMTIGLGVVVPLSLFYFRVKMHEPKAFKRMGGRNVKIPYTLILKRYWLKLAAISFIWFVYDFASYSFGLYSATITDAVLPAGSSYAKTFGWNTLLNVFYLPGSILGAYASDIIGPKRCLIIGLVLQATCGFFLAGFYEKILANGIAGFIVFYGIFLSLGEFGAGNSIGLLAAKSSSSMARGQYYAIAAAIGKIGAFVGSYAFPSIASRFSSTNAGYKGDFYVASAMAICAAMVAFFFVSELSQECIQQEDCDFVDYLQDNGFDISQLSRSSSLESQDGKVKELKE</sequence>
<dbReference type="GO" id="GO:0046943">
    <property type="term" value="F:carboxylic acid transmembrane transporter activity"/>
    <property type="evidence" value="ECO:0007669"/>
    <property type="project" value="TreeGrafter"/>
</dbReference>
<keyword evidence="6 8" id="KW-0472">Membrane</keyword>
<dbReference type="InterPro" id="IPR005828">
    <property type="entry name" value="MFS_sugar_transport-like"/>
</dbReference>
<feature type="transmembrane region" description="Helical" evidence="8">
    <location>
        <begin position="116"/>
        <end position="137"/>
    </location>
</feature>
<dbReference type="Gene3D" id="1.20.1250.20">
    <property type="entry name" value="MFS general substrate transporter like domains"/>
    <property type="match status" value="1"/>
</dbReference>
<protein>
    <submittedName>
        <fullName evidence="10">Major facilitator superfamily domain-containing protein</fullName>
    </submittedName>
</protein>
<feature type="transmembrane region" description="Helical" evidence="8">
    <location>
        <begin position="143"/>
        <end position="163"/>
    </location>
</feature>
<feature type="region of interest" description="Disordered" evidence="7">
    <location>
        <begin position="1"/>
        <end position="20"/>
    </location>
</feature>
<evidence type="ECO:0000256" key="1">
    <source>
        <dbReference type="ARBA" id="ARBA00004141"/>
    </source>
</evidence>
<evidence type="ECO:0000259" key="9">
    <source>
        <dbReference type="PROSITE" id="PS50850"/>
    </source>
</evidence>
<evidence type="ECO:0000256" key="5">
    <source>
        <dbReference type="ARBA" id="ARBA00022989"/>
    </source>
</evidence>
<dbReference type="RefSeq" id="XP_040722963.1">
    <property type="nucleotide sequence ID" value="XM_040866113.1"/>
</dbReference>
<keyword evidence="5 8" id="KW-1133">Transmembrane helix</keyword>
<dbReference type="EMBL" id="MCFI01000020">
    <property type="protein sequence ID" value="ORY77342.1"/>
    <property type="molecule type" value="Genomic_DNA"/>
</dbReference>
<dbReference type="SUPFAM" id="SSF103473">
    <property type="entry name" value="MFS general substrate transporter"/>
    <property type="match status" value="1"/>
</dbReference>
<reference evidence="10 11" key="1">
    <citation type="submission" date="2016-07" db="EMBL/GenBank/DDBJ databases">
        <title>Pervasive Adenine N6-methylation of Active Genes in Fungi.</title>
        <authorList>
            <consortium name="DOE Joint Genome Institute"/>
            <person name="Mondo S.J."/>
            <person name="Dannebaum R.O."/>
            <person name="Kuo R.C."/>
            <person name="Labutti K."/>
            <person name="Haridas S."/>
            <person name="Kuo A."/>
            <person name="Salamov A."/>
            <person name="Ahrendt S.R."/>
            <person name="Lipzen A."/>
            <person name="Sullivan W."/>
            <person name="Andreopoulos W.B."/>
            <person name="Clum A."/>
            <person name="Lindquist E."/>
            <person name="Daum C."/>
            <person name="Ramamoorthy G.K."/>
            <person name="Gryganskyi A."/>
            <person name="Culley D."/>
            <person name="Magnuson J.K."/>
            <person name="James T.Y."/>
            <person name="O'Malley M.A."/>
            <person name="Stajich J.E."/>
            <person name="Spatafora J.W."/>
            <person name="Visel A."/>
            <person name="Grigoriev I.V."/>
        </authorList>
    </citation>
    <scope>NUCLEOTIDE SEQUENCE [LARGE SCALE GENOMIC DNA]</scope>
    <source>
        <strain evidence="10 11">12-1054</strain>
    </source>
</reference>
<dbReference type="FunFam" id="1.20.1250.20:FF:000140">
    <property type="entry name" value="Putative MFS phospholipid transporter"/>
    <property type="match status" value="1"/>
</dbReference>
<accession>A0A1Y2F0D2</accession>
<feature type="transmembrane region" description="Helical" evidence="8">
    <location>
        <begin position="339"/>
        <end position="358"/>
    </location>
</feature>
<name>A0A1Y2F0D2_PROLT</name>
<dbReference type="GO" id="GO:0005886">
    <property type="term" value="C:plasma membrane"/>
    <property type="evidence" value="ECO:0007669"/>
    <property type="project" value="TreeGrafter"/>
</dbReference>
<feature type="transmembrane region" description="Helical" evidence="8">
    <location>
        <begin position="441"/>
        <end position="459"/>
    </location>
</feature>
<keyword evidence="3" id="KW-0813">Transport</keyword>
<evidence type="ECO:0000256" key="2">
    <source>
        <dbReference type="ARBA" id="ARBA00010992"/>
    </source>
</evidence>
<dbReference type="OMA" id="IMFTNFQ"/>
<feature type="transmembrane region" description="Helical" evidence="8">
    <location>
        <begin position="310"/>
        <end position="330"/>
    </location>
</feature>
<organism evidence="10 11">
    <name type="scientific">Protomyces lactucae-debilis</name>
    <dbReference type="NCBI Taxonomy" id="2754530"/>
    <lineage>
        <taxon>Eukaryota</taxon>
        <taxon>Fungi</taxon>
        <taxon>Dikarya</taxon>
        <taxon>Ascomycota</taxon>
        <taxon>Taphrinomycotina</taxon>
        <taxon>Taphrinomycetes</taxon>
        <taxon>Taphrinales</taxon>
        <taxon>Protomycetaceae</taxon>
        <taxon>Protomyces</taxon>
    </lineage>
</organism>
<dbReference type="InterPro" id="IPR036259">
    <property type="entry name" value="MFS_trans_sf"/>
</dbReference>
<comment type="similarity">
    <text evidence="2">Belongs to the major facilitator superfamily. Sugar transporter (TC 2.A.1.1) family.</text>
</comment>
<dbReference type="Pfam" id="PF00083">
    <property type="entry name" value="Sugar_tr"/>
    <property type="match status" value="2"/>
</dbReference>
<evidence type="ECO:0000256" key="3">
    <source>
        <dbReference type="ARBA" id="ARBA00022448"/>
    </source>
</evidence>
<feature type="transmembrane region" description="Helical" evidence="8">
    <location>
        <begin position="404"/>
        <end position="421"/>
    </location>
</feature>